<evidence type="ECO:0000313" key="2">
    <source>
        <dbReference type="Proteomes" id="UP000060602"/>
    </source>
</evidence>
<dbReference type="AlphaFoldDB" id="A0A0X8NXB8"/>
<gene>
    <name evidence="1" type="ORF">AL504_08495</name>
</gene>
<dbReference type="EMBL" id="CP014060">
    <property type="protein sequence ID" value="AMG36062.1"/>
    <property type="molecule type" value="Genomic_DNA"/>
</dbReference>
<dbReference type="Proteomes" id="UP000060602">
    <property type="component" value="Chromosome"/>
</dbReference>
<protein>
    <submittedName>
        <fullName evidence="1">Uncharacterized protein</fullName>
    </submittedName>
</protein>
<reference evidence="2" key="1">
    <citation type="submission" date="2015-12" db="EMBL/GenBank/DDBJ databases">
        <title>FDA dAtabase for Regulatory Grade micrObial Sequences (FDA-ARGOS): Supporting development and validation of Infectious Disease Dx tests.</title>
        <authorList>
            <person name="Case J."/>
            <person name="Tallon L."/>
            <person name="Sadzewicz L."/>
            <person name="Sengamalay N."/>
            <person name="Ott S."/>
            <person name="Godinez A."/>
            <person name="Nagaraj S."/>
            <person name="Nadendla S."/>
            <person name="Sichtig H."/>
        </authorList>
    </citation>
    <scope>NUCLEOTIDE SEQUENCE [LARGE SCALE GENOMIC DNA]</scope>
    <source>
        <strain evidence="2">FDAARGOS_147</strain>
    </source>
</reference>
<evidence type="ECO:0000313" key="1">
    <source>
        <dbReference type="EMBL" id="AMG36062.1"/>
    </source>
</evidence>
<sequence>MPAAEANFVSLVSSAQKEASKADNDMQRGGIKAKRDQGLCKSIQGLGAQDWVGKVTQIGANSDGKGVFAVELAKDITVKTWNNDFSDIMHKTLFQPGSPLFNTASNLKKGQMVKFSGTFFKGTEGDCVYESSLGLRGKLMDPEFIFRFSSITPL</sequence>
<accession>A0A0X8NXB8</accession>
<name>A0A0X8NXB8_ALCXX</name>
<proteinExistence type="predicted"/>
<organism evidence="1 2">
    <name type="scientific">Alcaligenes xylosoxydans xylosoxydans</name>
    <name type="common">Achromobacter xylosoxidans</name>
    <dbReference type="NCBI Taxonomy" id="85698"/>
    <lineage>
        <taxon>Bacteria</taxon>
        <taxon>Pseudomonadati</taxon>
        <taxon>Pseudomonadota</taxon>
        <taxon>Betaproteobacteria</taxon>
        <taxon>Burkholderiales</taxon>
        <taxon>Alcaligenaceae</taxon>
        <taxon>Achromobacter</taxon>
    </lineage>
</organism>